<dbReference type="SMART" id="SM00869">
    <property type="entry name" value="Autotransporter"/>
    <property type="match status" value="1"/>
</dbReference>
<dbReference type="RefSeq" id="WP_122102215.1">
    <property type="nucleotide sequence ID" value="NZ_RFLY01000017.1"/>
</dbReference>
<evidence type="ECO:0000256" key="1">
    <source>
        <dbReference type="ARBA" id="ARBA00023026"/>
    </source>
</evidence>
<dbReference type="PROSITE" id="PS51208">
    <property type="entry name" value="AUTOTRANSPORTER"/>
    <property type="match status" value="1"/>
</dbReference>
<evidence type="ECO:0000313" key="4">
    <source>
        <dbReference type="EMBL" id="RMH89008.1"/>
    </source>
</evidence>
<dbReference type="Proteomes" id="UP000275012">
    <property type="component" value="Unassembled WGS sequence"/>
</dbReference>
<protein>
    <submittedName>
        <fullName evidence="4">Autotransporter domain-containing protein</fullName>
    </submittedName>
</protein>
<evidence type="ECO:0000259" key="3">
    <source>
        <dbReference type="PROSITE" id="PS51208"/>
    </source>
</evidence>
<reference evidence="4 5" key="1">
    <citation type="submission" date="2018-10" db="EMBL/GenBank/DDBJ databases">
        <title>Proposal of Lysobacter pythonis sp. nov. isolated from royal pythons (Python regius).</title>
        <authorList>
            <person name="Hans-Juergen B."/>
            <person name="Huptas C."/>
            <person name="Sandra B."/>
            <person name="Igor L."/>
            <person name="Joachim S."/>
            <person name="Siegfried S."/>
            <person name="Mareike W."/>
            <person name="Peter K."/>
        </authorList>
    </citation>
    <scope>NUCLEOTIDE SEQUENCE [LARGE SCALE GENOMIC DNA]</scope>
    <source>
        <strain evidence="4 5">4284/11</strain>
    </source>
</reference>
<dbReference type="InterPro" id="IPR024973">
    <property type="entry name" value="ESPR"/>
</dbReference>
<gene>
    <name evidence="4" type="ORF">EBB59_11090</name>
</gene>
<dbReference type="AlphaFoldDB" id="A0A3M2HJ52"/>
<dbReference type="GO" id="GO:0019867">
    <property type="term" value="C:outer membrane"/>
    <property type="evidence" value="ECO:0007669"/>
    <property type="project" value="InterPro"/>
</dbReference>
<dbReference type="Gene3D" id="2.40.128.130">
    <property type="entry name" value="Autotransporter beta-domain"/>
    <property type="match status" value="1"/>
</dbReference>
<dbReference type="OrthoDB" id="6053567at2"/>
<dbReference type="Pfam" id="PF13018">
    <property type="entry name" value="ESPR"/>
    <property type="match status" value="1"/>
</dbReference>
<evidence type="ECO:0000256" key="2">
    <source>
        <dbReference type="SAM" id="MobiDB-lite"/>
    </source>
</evidence>
<feature type="domain" description="Autotransporter" evidence="3">
    <location>
        <begin position="998"/>
        <end position="1274"/>
    </location>
</feature>
<keyword evidence="5" id="KW-1185">Reference proteome</keyword>
<dbReference type="InterPro" id="IPR005546">
    <property type="entry name" value="Autotransporte_beta"/>
</dbReference>
<dbReference type="InterPro" id="IPR030895">
    <property type="entry name" value="T5SS_PEPC_rpt"/>
</dbReference>
<dbReference type="NCBIfam" id="TIGR04393">
    <property type="entry name" value="rpt_T5SS_PEPC"/>
    <property type="match status" value="8"/>
</dbReference>
<keyword evidence="1" id="KW-0843">Virulence</keyword>
<name>A0A3M2HJ52_9GAMM</name>
<feature type="region of interest" description="Disordered" evidence="2">
    <location>
        <begin position="787"/>
        <end position="885"/>
    </location>
</feature>
<dbReference type="SUPFAM" id="SSF103515">
    <property type="entry name" value="Autotransporter"/>
    <property type="match status" value="1"/>
</dbReference>
<organism evidence="4 5">
    <name type="scientific">Solilutibacter pythonis</name>
    <dbReference type="NCBI Taxonomy" id="2483112"/>
    <lineage>
        <taxon>Bacteria</taxon>
        <taxon>Pseudomonadati</taxon>
        <taxon>Pseudomonadota</taxon>
        <taxon>Gammaproteobacteria</taxon>
        <taxon>Lysobacterales</taxon>
        <taxon>Lysobacteraceae</taxon>
        <taxon>Solilutibacter</taxon>
    </lineage>
</organism>
<proteinExistence type="predicted"/>
<accession>A0A3M2HJ52</accession>
<dbReference type="EMBL" id="RFLY01000017">
    <property type="protein sequence ID" value="RMH89008.1"/>
    <property type="molecule type" value="Genomic_DNA"/>
</dbReference>
<dbReference type="InterPro" id="IPR006315">
    <property type="entry name" value="OM_autotransptr_brl_dom"/>
</dbReference>
<dbReference type="InterPro" id="IPR036709">
    <property type="entry name" value="Autotransporte_beta_dom_sf"/>
</dbReference>
<sequence>MNKVYRVVWNAKAGVWQCVSEFAKCKGKGKNVATTAAATAALPALCFALISPAFSAEVVWSENKNYSDGKVSVVNGGTKLVVNGGSTPTVSVSDGATLKILDKENETDAQPVDLSVGKDRSGKLVLRSRGKISNKDGVLGEQAGGRGEAEVAGEGSHWENMVYLYVGKEGNGSLKIEEKGKVTSFNAYIGNEVGGVGSALVSTGGSWENGGIIFVGVSGEGRLDIESGGKVESNQAFVGQNKEGKGVVTVNGAGSQWVASGTDASDYFVVGDKGKGELNIKDGGKVVASGVFRVGAAKDGAGTVTLNGQNSRLEVGINAHVGNSGKGTVNVQTGGAVSSRWLDMGVNRTGVGEVNIDGKDAAWEIENNLVLARKGKGTVNVLNGGQLASNGAEIAVDKGASGTVIVSGQNSRWANKQKLTVAGSGVATLTIKDGGQFNGGASAVTVGKNKDSIGAVTVTDAGSRWNSDAGKLVIGELGTGKLVVNWGANVQTGDAVIGNGVGGKGSVTIREGDSKWTVRGDALTVGGNGSGSLVIEKGGILETKQLLRGKDSQGSTVRLDNGMLRLSGDQEMLFANFTKANTIELAEGGGIIDAQTFTVALNPEAVISGAGMLRTRSTGQGSLTLAGTQTYTRDTAVETGMLKLAANTSLASSQILVKKGANLVAMRDASVRAVHNQGTLTLSEAGSTLNVNGNFITSDRLNIKVADMNTYGKIAATGNVTLGGTLDVDAKDASGLMENGILKSVITAGGKREGAFKTVSDNSTLFDFVADYSRDKAVDLKLVAAGTGGKPPVEAPKPPVEAPKPPVEAPKPPVEAPKPPVEAPKPPVEAPKPPVEAPKPPVEAPKPPVEAPKPPVEAPKPPVEAPKPPVEAPKPPVAAPKPPTVEPKPVMPRGCATVTACVTAEQNWVALPVASVLDDVVKNQTSGDLARELVSLNGQKSVSKAAEQVLPLFAGAGSRMIADVAQGVTDIVQGRTHRSAGATRIAGAHYLVDPVSQHPDGYGSAWVALNGAREEQRQRDSTPGYEVASDRVVIGADVNIGDTRVGGALAHTRSDAKSRGNSAYQSMKADTWQVLAYSAHALSDTFSIDAQAGFGRANVKGMRDISFARKTAVSDYDASIAQVGGGVSYRIGEAAKSVTPFARVDYARVKAHAYKESGAGALDLSVNSEAFSSLVWRLGVRGEYKVDEKLAFFGHTAVGVESLDKAASVSAAFAGSAGNVFTTQGVNSGRMVGSVGLGAVYRPVQRLEVSARYGADWRKGYTGQDASVTLRMVF</sequence>
<dbReference type="InterPro" id="IPR011050">
    <property type="entry name" value="Pectin_lyase_fold/virulence"/>
</dbReference>
<dbReference type="NCBIfam" id="TIGR01414">
    <property type="entry name" value="autotrans_barl"/>
    <property type="match status" value="1"/>
</dbReference>
<feature type="compositionally biased region" description="Pro residues" evidence="2">
    <location>
        <begin position="793"/>
        <end position="885"/>
    </location>
</feature>
<dbReference type="Pfam" id="PF03797">
    <property type="entry name" value="Autotransporter"/>
    <property type="match status" value="1"/>
</dbReference>
<evidence type="ECO:0000313" key="5">
    <source>
        <dbReference type="Proteomes" id="UP000275012"/>
    </source>
</evidence>
<dbReference type="SUPFAM" id="SSF51126">
    <property type="entry name" value="Pectin lyase-like"/>
    <property type="match status" value="1"/>
</dbReference>
<comment type="caution">
    <text evidence="4">The sequence shown here is derived from an EMBL/GenBank/DDBJ whole genome shotgun (WGS) entry which is preliminary data.</text>
</comment>
<dbReference type="PRINTS" id="PR01217">
    <property type="entry name" value="PRICHEXTENSN"/>
</dbReference>